<gene>
    <name evidence="3" type="ORF">HMPREF9448_00988</name>
</gene>
<dbReference type="InterPro" id="IPR001296">
    <property type="entry name" value="Glyco_trans_1"/>
</dbReference>
<dbReference type="GeneID" id="77848291"/>
<reference evidence="3 4" key="1">
    <citation type="submission" date="2012-08" db="EMBL/GenBank/DDBJ databases">
        <title>The Genome Sequence of Barnesiella intestinihominis YIT 11860.</title>
        <authorList>
            <consortium name="The Broad Institute Genome Sequencing Platform"/>
            <person name="Earl A."/>
            <person name="Ward D."/>
            <person name="Feldgarden M."/>
            <person name="Gevers D."/>
            <person name="Morotomi M."/>
            <person name="Walker B."/>
            <person name="Young S.K."/>
            <person name="Zeng Q."/>
            <person name="Gargeya S."/>
            <person name="Fitzgerald M."/>
            <person name="Haas B."/>
            <person name="Abouelleil A."/>
            <person name="Alvarado L."/>
            <person name="Arachchi H.M."/>
            <person name="Berlin A.M."/>
            <person name="Chapman S.B."/>
            <person name="Goldberg J."/>
            <person name="Griggs A."/>
            <person name="Gujja S."/>
            <person name="Hansen M."/>
            <person name="Howarth C."/>
            <person name="Imamovic A."/>
            <person name="Larimer J."/>
            <person name="McCowen C."/>
            <person name="Montmayeur A."/>
            <person name="Murphy C."/>
            <person name="Neiman D."/>
            <person name="Pearson M."/>
            <person name="Priest M."/>
            <person name="Roberts A."/>
            <person name="Saif S."/>
            <person name="Shea T."/>
            <person name="Sisk P."/>
            <person name="Sykes S."/>
            <person name="Wortman J."/>
            <person name="Nusbaum C."/>
            <person name="Birren B."/>
        </authorList>
    </citation>
    <scope>NUCLEOTIDE SEQUENCE [LARGE SCALE GENOMIC DNA]</scope>
    <source>
        <strain evidence="3 4">YIT 11860</strain>
    </source>
</reference>
<evidence type="ECO:0000259" key="1">
    <source>
        <dbReference type="Pfam" id="PF00534"/>
    </source>
</evidence>
<evidence type="ECO:0000313" key="4">
    <source>
        <dbReference type="Proteomes" id="UP000006044"/>
    </source>
</evidence>
<dbReference type="InterPro" id="IPR028098">
    <property type="entry name" value="Glyco_trans_4-like_N"/>
</dbReference>
<accession>K0X1V2</accession>
<dbReference type="OrthoDB" id="1096251at2"/>
<evidence type="ECO:0000313" key="3">
    <source>
        <dbReference type="EMBL" id="EJZ64511.1"/>
    </source>
</evidence>
<protein>
    <recommendedName>
        <fullName evidence="5">Glycosyltransferase subfamily 4-like N-terminal domain-containing protein</fullName>
    </recommendedName>
</protein>
<dbReference type="InterPro" id="IPR050194">
    <property type="entry name" value="Glycosyltransferase_grp1"/>
</dbReference>
<comment type="caution">
    <text evidence="3">The sequence shown here is derived from an EMBL/GenBank/DDBJ whole genome shotgun (WGS) entry which is preliminary data.</text>
</comment>
<dbReference type="Pfam" id="PF00534">
    <property type="entry name" value="Glycos_transf_1"/>
    <property type="match status" value="1"/>
</dbReference>
<dbReference type="eggNOG" id="COG0438">
    <property type="taxonomic scope" value="Bacteria"/>
</dbReference>
<feature type="domain" description="Glycosyl transferase family 1" evidence="1">
    <location>
        <begin position="231"/>
        <end position="373"/>
    </location>
</feature>
<dbReference type="RefSeq" id="WP_008861479.1">
    <property type="nucleotide sequence ID" value="NZ_JH815204.1"/>
</dbReference>
<sequence>MKRMPRILLVNKFYYPRGGDCICMINLEALLRRLGYEVAVYSMVYSQNLPSEMSGYFASEISFSDGLKNKTRAACRIFGLGDIKKSFKKILNDFRPDIVHFHNIHSYLSPVVVKLAKDYGCRTVWTLHDYKLLCPSYNCLCQGKICEACFTDRFQVFRRKCMKGSRIASALAYGEALWWNRKKLQRWVDTFVCPSSFMAQKMRACGYDYTKLSVICNFIEQDKLDFFHSTEINEGEKSGYYCYVGRLSEEKGVRMLLEVAVSLPFPLYIAGDGPLLNELQAKYSSGNVIFLGHLSSREIVRLVKHAQTMVVPSIWYENNPLSVIESLCMGTPVIGAEVGGIPELIREGDGMLFRMGDKEELASAIVSVMSKDNVDTQGIARRAQKRFSEERYWAELRNVYDL</sequence>
<dbReference type="STRING" id="742726.HMPREF9448_00988"/>
<dbReference type="PATRIC" id="fig|742726.3.peg.1052"/>
<feature type="domain" description="Glycosyltransferase subfamily 4-like N-terminal" evidence="2">
    <location>
        <begin position="25"/>
        <end position="221"/>
    </location>
</feature>
<dbReference type="SUPFAM" id="SSF53756">
    <property type="entry name" value="UDP-Glycosyltransferase/glycogen phosphorylase"/>
    <property type="match status" value="1"/>
</dbReference>
<dbReference type="HOGENOM" id="CLU_009583_35_0_10"/>
<dbReference type="PANTHER" id="PTHR45947:SF13">
    <property type="entry name" value="TRANSFERASE"/>
    <property type="match status" value="1"/>
</dbReference>
<dbReference type="AlphaFoldDB" id="K0X1V2"/>
<dbReference type="Proteomes" id="UP000006044">
    <property type="component" value="Unassembled WGS sequence"/>
</dbReference>
<evidence type="ECO:0008006" key="5">
    <source>
        <dbReference type="Google" id="ProtNLM"/>
    </source>
</evidence>
<name>K0X1V2_9BACT</name>
<organism evidence="3 4">
    <name type="scientific">Barnesiella intestinihominis YIT 11860</name>
    <dbReference type="NCBI Taxonomy" id="742726"/>
    <lineage>
        <taxon>Bacteria</taxon>
        <taxon>Pseudomonadati</taxon>
        <taxon>Bacteroidota</taxon>
        <taxon>Bacteroidia</taxon>
        <taxon>Bacteroidales</taxon>
        <taxon>Barnesiellaceae</taxon>
        <taxon>Barnesiella</taxon>
    </lineage>
</organism>
<dbReference type="Pfam" id="PF13439">
    <property type="entry name" value="Glyco_transf_4"/>
    <property type="match status" value="1"/>
</dbReference>
<dbReference type="GO" id="GO:0016757">
    <property type="term" value="F:glycosyltransferase activity"/>
    <property type="evidence" value="ECO:0007669"/>
    <property type="project" value="InterPro"/>
</dbReference>
<dbReference type="Gene3D" id="3.40.50.2000">
    <property type="entry name" value="Glycogen Phosphorylase B"/>
    <property type="match status" value="2"/>
</dbReference>
<dbReference type="PANTHER" id="PTHR45947">
    <property type="entry name" value="SULFOQUINOVOSYL TRANSFERASE SQD2"/>
    <property type="match status" value="1"/>
</dbReference>
<dbReference type="EMBL" id="ADLE01000008">
    <property type="protein sequence ID" value="EJZ64511.1"/>
    <property type="molecule type" value="Genomic_DNA"/>
</dbReference>
<evidence type="ECO:0000259" key="2">
    <source>
        <dbReference type="Pfam" id="PF13439"/>
    </source>
</evidence>
<proteinExistence type="predicted"/>
<keyword evidence="4" id="KW-1185">Reference proteome</keyword>